<dbReference type="GO" id="GO:0033596">
    <property type="term" value="C:TSC1-TSC2 complex"/>
    <property type="evidence" value="ECO:0007669"/>
    <property type="project" value="TreeGrafter"/>
</dbReference>
<proteinExistence type="predicted"/>
<reference evidence="3" key="1">
    <citation type="journal article" date="2014" name="Genome Announc.">
        <title>De novo whole-genome sequence and genome annotation of Lichtheimia ramosa.</title>
        <authorList>
            <person name="Linde J."/>
            <person name="Schwartze V."/>
            <person name="Binder U."/>
            <person name="Lass-Florl C."/>
            <person name="Voigt K."/>
            <person name="Horn F."/>
        </authorList>
    </citation>
    <scope>NUCLEOTIDE SEQUENCE</scope>
    <source>
        <strain evidence="3">JMRC FSU:6197</strain>
    </source>
</reference>
<accession>A0A077X1H8</accession>
<keyword evidence="1" id="KW-0175">Coiled coil</keyword>
<evidence type="ECO:0008006" key="4">
    <source>
        <dbReference type="Google" id="ProtNLM"/>
    </source>
</evidence>
<evidence type="ECO:0000256" key="2">
    <source>
        <dbReference type="SAM" id="MobiDB-lite"/>
    </source>
</evidence>
<dbReference type="PANTHER" id="PTHR15154">
    <property type="entry name" value="HAMARTIN"/>
    <property type="match status" value="1"/>
</dbReference>
<evidence type="ECO:0000256" key="1">
    <source>
        <dbReference type="SAM" id="Coils"/>
    </source>
</evidence>
<dbReference type="Pfam" id="PF04388">
    <property type="entry name" value="Hamartin"/>
    <property type="match status" value="2"/>
</dbReference>
<sequence length="906" mass="104974">MVTLRDIQRSISHAIRNATAESDGQATLDEIDEYLVQQSDNSNPGTSTTATAETTAIDRLSNDLVQLCQSQILSHKLVNVVSAKPEAQRVHNQHYLILRFVRQLLPVLQPRRVYSDWWKPILMPILQTTSYIDKVKNEAKSIVTESMVLDTTDEFVRMIVNEYLAWSENHHKREEDLLEQSYEQDETTQLRQQHQALLDLEQDEWSKNLVAVLLSYGASETKRLFMVLNDYFLSSQHRLQIVYLLSEFLLRKRTHLHEILETELFTSMLKSLMYDNSTTLIAISVTNLIMLLPRMCTSLPPYLPQLFYIFARALCWDQLRDLRQKQGITKEEEPNSSNTPADRKAADGWDCADYTFSKLSAPPSNPQTGPFFTSLYGLYPCNFLKFLHKPYAYFEENKFDIPEEFDEETFRTRTIAQVSRHMLHPNLVTLDTETELTDRSRWMKMEPPDVIAQIMSLDLTNAASRVAFSTGKDQKREQQEDLLDESVWAHTEHGTEDDQQQQHPHQETRDEPPTATVQVDLGNDSLVSRDRKSNKAIKNILDMHQALRSGTEVLIGDDVWDAGLESFASASSPPTSTSPVTTDPITLTISEATADELRANHGNTSETSLALSNISPETRLLIAALKREVLLLRNELNFELFVKQQHLQHMGRLHREHMVDSSVEAERQRTYNATRMLRAQLKQATAALDKLKAESARTKQKHVNWENEQSEKLRGYREARKKWQADMEEARQKLQEYEKAAEAQNAELLEAQKRVFELESELKTHEPLLEKAEENEHRVMQLTKQMLLWQEDTTHLEEQKEYIKGLLSQWRSMEELVESLQSENQKLSARQSELEAEQDRFKTMMAKQQTTSPNNILEEEEKIQNSCKKQVEEQQQMISKLKERIETLEMERLELLAKEERSIKDE</sequence>
<dbReference type="InterPro" id="IPR007483">
    <property type="entry name" value="Hamartin"/>
</dbReference>
<dbReference type="GO" id="GO:0051726">
    <property type="term" value="P:regulation of cell cycle"/>
    <property type="evidence" value="ECO:0007669"/>
    <property type="project" value="TreeGrafter"/>
</dbReference>
<dbReference type="OrthoDB" id="6022054at2759"/>
<dbReference type="GO" id="GO:0032007">
    <property type="term" value="P:negative regulation of TOR signaling"/>
    <property type="evidence" value="ECO:0007669"/>
    <property type="project" value="TreeGrafter"/>
</dbReference>
<dbReference type="EMBL" id="LK023368">
    <property type="protein sequence ID" value="CDS13038.1"/>
    <property type="molecule type" value="Genomic_DNA"/>
</dbReference>
<feature type="region of interest" description="Disordered" evidence="2">
    <location>
        <begin position="491"/>
        <end position="522"/>
    </location>
</feature>
<feature type="coiled-coil region" evidence="1">
    <location>
        <begin position="674"/>
        <end position="761"/>
    </location>
</feature>
<feature type="coiled-coil region" evidence="1">
    <location>
        <begin position="810"/>
        <end position="898"/>
    </location>
</feature>
<organism evidence="3">
    <name type="scientific">Lichtheimia ramosa</name>
    <dbReference type="NCBI Taxonomy" id="688394"/>
    <lineage>
        <taxon>Eukaryota</taxon>
        <taxon>Fungi</taxon>
        <taxon>Fungi incertae sedis</taxon>
        <taxon>Mucoromycota</taxon>
        <taxon>Mucoromycotina</taxon>
        <taxon>Mucoromycetes</taxon>
        <taxon>Mucorales</taxon>
        <taxon>Lichtheimiaceae</taxon>
        <taxon>Lichtheimia</taxon>
    </lineage>
</organism>
<dbReference type="PANTHER" id="PTHR15154:SF2">
    <property type="entry name" value="HAMARTIN"/>
    <property type="match status" value="1"/>
</dbReference>
<gene>
    <name evidence="3" type="ORF">LRAMOSA05222</name>
</gene>
<dbReference type="AlphaFoldDB" id="A0A077X1H8"/>
<name>A0A077X1H8_9FUNG</name>
<feature type="region of interest" description="Disordered" evidence="2">
    <location>
        <begin position="327"/>
        <end position="346"/>
    </location>
</feature>
<protein>
    <recommendedName>
        <fullName evidence="4">Tuberous sclerosis 1</fullName>
    </recommendedName>
</protein>
<evidence type="ECO:0000313" key="3">
    <source>
        <dbReference type="EMBL" id="CDS13038.1"/>
    </source>
</evidence>